<feature type="transmembrane region" description="Helical" evidence="1">
    <location>
        <begin position="21"/>
        <end position="44"/>
    </location>
</feature>
<accession>E6QJ98</accession>
<proteinExistence type="predicted"/>
<keyword evidence="1" id="KW-0812">Transmembrane</keyword>
<evidence type="ECO:0000313" key="2">
    <source>
        <dbReference type="EMBL" id="CBI07314.1"/>
    </source>
</evidence>
<evidence type="ECO:0000256" key="1">
    <source>
        <dbReference type="SAM" id="Phobius"/>
    </source>
</evidence>
<dbReference type="EMBL" id="CABQ01000087">
    <property type="protein sequence ID" value="CBI07314.1"/>
    <property type="molecule type" value="Genomic_DNA"/>
</dbReference>
<protein>
    <submittedName>
        <fullName evidence="2">Uncharacterized protein</fullName>
    </submittedName>
</protein>
<reference evidence="2" key="1">
    <citation type="submission" date="2009-10" db="EMBL/GenBank/DDBJ databases">
        <title>Diversity of trophic interactions inside an arsenic-rich microbial ecosystem.</title>
        <authorList>
            <person name="Bertin P.N."/>
            <person name="Heinrich-Salmeron A."/>
            <person name="Pelletier E."/>
            <person name="Goulhen-Chollet F."/>
            <person name="Arsene-Ploetze F."/>
            <person name="Gallien S."/>
            <person name="Calteau A."/>
            <person name="Vallenet D."/>
            <person name="Casiot C."/>
            <person name="Chane-Woon-Ming B."/>
            <person name="Giloteaux L."/>
            <person name="Barakat M."/>
            <person name="Bonnefoy V."/>
            <person name="Bruneel O."/>
            <person name="Chandler M."/>
            <person name="Cleiss J."/>
            <person name="Duran R."/>
            <person name="Elbaz-Poulichet F."/>
            <person name="Fonknechten N."/>
            <person name="Lauga B."/>
            <person name="Mornico D."/>
            <person name="Ortet P."/>
            <person name="Schaeffer C."/>
            <person name="Siguier P."/>
            <person name="Alexander Thil Smith A."/>
            <person name="Van Dorsselaer A."/>
            <person name="Weissenbach J."/>
            <person name="Medigue C."/>
            <person name="Le Paslier D."/>
        </authorList>
    </citation>
    <scope>NUCLEOTIDE SEQUENCE</scope>
</reference>
<sequence>MYRPMIVAARKTNPITGLMMVLAFSIMEIGESGVFNNGMIILLFPSCRWQNLSVAGFATRKTC</sequence>
<dbReference type="AlphaFoldDB" id="E6QJ98"/>
<gene>
    <name evidence="2" type="ORF">CARN6_0646</name>
</gene>
<name>E6QJ98_9ZZZZ</name>
<organism evidence="2">
    <name type="scientific">mine drainage metagenome</name>
    <dbReference type="NCBI Taxonomy" id="410659"/>
    <lineage>
        <taxon>unclassified sequences</taxon>
        <taxon>metagenomes</taxon>
        <taxon>ecological metagenomes</taxon>
    </lineage>
</organism>
<keyword evidence="1" id="KW-0472">Membrane</keyword>
<keyword evidence="1" id="KW-1133">Transmembrane helix</keyword>
<comment type="caution">
    <text evidence="2">The sequence shown here is derived from an EMBL/GenBank/DDBJ whole genome shotgun (WGS) entry which is preliminary data.</text>
</comment>